<gene>
    <name evidence="3" type="ORF">J8C05_11610</name>
</gene>
<dbReference type="InterPro" id="IPR030948">
    <property type="entry name" value="TAT_var_transloc_signal_dom"/>
</dbReference>
<dbReference type="SUPFAM" id="SSF53706">
    <property type="entry name" value="Formate dehydrogenase/DMSO reductase, domains 1-3"/>
    <property type="match status" value="1"/>
</dbReference>
<feature type="region of interest" description="Disordered" evidence="1">
    <location>
        <begin position="1"/>
        <end position="21"/>
    </location>
</feature>
<dbReference type="PANTHER" id="PTHR42783:SF3">
    <property type="entry name" value="GLUTAMATE SYNTHASE [NADPH] SMALL CHAIN-RELATED"/>
    <property type="match status" value="1"/>
</dbReference>
<feature type="compositionally biased region" description="Gly residues" evidence="1">
    <location>
        <begin position="1045"/>
        <end position="1055"/>
    </location>
</feature>
<name>A0ABX8B7E2_9BACT</name>
<dbReference type="SUPFAM" id="SSF54862">
    <property type="entry name" value="4Fe-4S ferredoxins"/>
    <property type="match status" value="1"/>
</dbReference>
<dbReference type="Proteomes" id="UP000677668">
    <property type="component" value="Chromosome 2"/>
</dbReference>
<dbReference type="Pfam" id="PF13247">
    <property type="entry name" value="Fer4_11"/>
    <property type="match status" value="1"/>
</dbReference>
<dbReference type="Gene3D" id="3.30.70.20">
    <property type="match status" value="2"/>
</dbReference>
<dbReference type="NCBIfam" id="TIGR04519">
    <property type="entry name" value="MoCo_extend_TAT"/>
    <property type="match status" value="1"/>
</dbReference>
<dbReference type="EMBL" id="CP072643">
    <property type="protein sequence ID" value="QUV95481.1"/>
    <property type="molecule type" value="Genomic_DNA"/>
</dbReference>
<protein>
    <submittedName>
        <fullName evidence="3">TAT-variant-translocated molybdopterin oxidoreductase</fullName>
    </submittedName>
</protein>
<dbReference type="Gene3D" id="3.40.228.10">
    <property type="entry name" value="Dimethylsulfoxide Reductase, domain 2"/>
    <property type="match status" value="1"/>
</dbReference>
<dbReference type="InterPro" id="IPR017896">
    <property type="entry name" value="4Fe4S_Fe-S-bd"/>
</dbReference>
<dbReference type="Gene3D" id="3.30.2070.10">
    <property type="entry name" value="Formate dehydrogenase/DMSO reductase"/>
    <property type="match status" value="1"/>
</dbReference>
<feature type="domain" description="4Fe-4S ferredoxin-type" evidence="2">
    <location>
        <begin position="803"/>
        <end position="833"/>
    </location>
</feature>
<evidence type="ECO:0000313" key="4">
    <source>
        <dbReference type="Proteomes" id="UP000677668"/>
    </source>
</evidence>
<evidence type="ECO:0000259" key="2">
    <source>
        <dbReference type="PROSITE" id="PS51379"/>
    </source>
</evidence>
<evidence type="ECO:0000256" key="1">
    <source>
        <dbReference type="SAM" id="MobiDB-lite"/>
    </source>
</evidence>
<evidence type="ECO:0000313" key="3">
    <source>
        <dbReference type="EMBL" id="QUV95481.1"/>
    </source>
</evidence>
<dbReference type="CDD" id="cd10551">
    <property type="entry name" value="PsrB"/>
    <property type="match status" value="1"/>
</dbReference>
<accession>A0ABX8B7E2</accession>
<dbReference type="CDD" id="cd02784">
    <property type="entry name" value="MopB_CT_PHLH"/>
    <property type="match status" value="1"/>
</dbReference>
<feature type="region of interest" description="Disordered" evidence="1">
    <location>
        <begin position="1031"/>
        <end position="1079"/>
    </location>
</feature>
<proteinExistence type="predicted"/>
<dbReference type="RefSeq" id="WP_211423702.1">
    <property type="nucleotide sequence ID" value="NZ_CP072643.1"/>
</dbReference>
<reference evidence="3 4" key="1">
    <citation type="submission" date="2021-03" db="EMBL/GenBank/DDBJ databases">
        <title>Genomic and phenotypic characterization of Chloracidobacterium isolates provides evidence for multiple species.</title>
        <authorList>
            <person name="Saini M.K."/>
            <person name="Costas A.M.G."/>
            <person name="Tank M."/>
            <person name="Bryant D.A."/>
        </authorList>
    </citation>
    <scope>NUCLEOTIDE SEQUENCE [LARGE SCALE GENOMIC DNA]</scope>
    <source>
        <strain evidence="3 4">N</strain>
    </source>
</reference>
<dbReference type="PANTHER" id="PTHR42783">
    <property type="entry name" value="GLUTAMATE SYNTHASE [NADPH] SMALL CHAIN"/>
    <property type="match status" value="1"/>
</dbReference>
<keyword evidence="4" id="KW-1185">Reference proteome</keyword>
<dbReference type="Gene3D" id="2.20.25.90">
    <property type="entry name" value="ADC-like domains"/>
    <property type="match status" value="1"/>
</dbReference>
<dbReference type="Gene3D" id="3.40.50.740">
    <property type="match status" value="1"/>
</dbReference>
<dbReference type="PROSITE" id="PS51379">
    <property type="entry name" value="4FE4S_FER_2"/>
    <property type="match status" value="1"/>
</dbReference>
<sequence length="1079" mass="118149">MTDHSVPSSVPSPPNARQPEPTHWRGIERLLADPEAQAALAETFPRQASLLGDALDRRHFLKIMGASFGLAGLTACSAYPDDGKIVPYVKAPEEIVPGKPLFYASTFSMGGQVTGVLVESHMGRPTKIEGNPDHPASLGATDAFTQAAILTLYDPDRSQTTRYYGDARPYDMFLRDLRKMLDQHRADQGAGLRILTETVTSPTLGFQLQRILAAFPKAKWVQYEPCGRDQVRAGAKLAFGRAVATQYRFEDADVVAAFDADFLAAGPGHVRYAQDFSRRRRARFGQDTTKQMSRLYMVECTLTSTGTVADHRIAVRPSELIEIANAVAVGLGIDTGRPAQPPAAHAKFVETLVKDLQAHAGKSLFLVGDYQPAALHFLAHAINARLGNVGKTLFYTDSPEIAPTDQEAEFRQLVADMHAGAVETLIILEGNPAYTAAADVDFAGGLQKVKLAAHLSLYFDETSARCHWHIPASHFLECWGDARAHNGTVSVQQPLIAPLYRETKSPLELLAAFLDEFNQNSDEIVRHFWQRNLAQLKSGKAFTPNATGPVRVGRNAVGLQDDFEKQWRRTLHDGYLDGSGFTPIEVTLTGVASQVLATLPKPAGDGLEVVFRPDPMIHDGRFANNGWLQETPKPRTKLTWDNAVIVSPRTGAKLGVVRTHDADPYGVVEVEVAGRRVRGAALIIPGHPDDTLTLHLGYGRERAGSVGNGAGFNANVLRAADHLWAASGAKVAKTGETARLACTQMHWEIEAAGAFERRQLVREATLTEYLSDPQFARTEFDDPKARKLTLFEPPDDYTKGYAWGMVVDMNVCTGCQACVVACTAENNIPIVGKAEVLREREMHWIRIDQYYSGDPNDPNLALHLQPVMCQHCEMAPCELVCPVAATTHSPEGINEMTYNRCVGTKYCANNCPYKVRRFNFLHYSDYDTPVLKLGRNPDVTVRTRGVMEKCTYCIQRINAARIEAEKEDRRILDGEVITACQAACPTQAIIFGDINDPNSQIAQLRREPTNYGLLAELNVRPRTSYLAKVRNVHPDLTPSRKQATGHGGGHSGGHHSGNAAEPHGSGTPDKPTGSHAPGH</sequence>
<organism evidence="3 4">
    <name type="scientific">Chloracidobacterium sp. N</name>
    <dbReference type="NCBI Taxonomy" id="2821540"/>
    <lineage>
        <taxon>Bacteria</taxon>
        <taxon>Pseudomonadati</taxon>
        <taxon>Acidobacteriota</taxon>
        <taxon>Terriglobia</taxon>
        <taxon>Terriglobales</taxon>
        <taxon>Acidobacteriaceae</taxon>
        <taxon>Chloracidobacterium</taxon>
        <taxon>Chloracidobacterium aggregatum</taxon>
    </lineage>
</organism>